<evidence type="ECO:0000259" key="2">
    <source>
        <dbReference type="Pfam" id="PF04937"/>
    </source>
</evidence>
<dbReference type="InterPro" id="IPR007021">
    <property type="entry name" value="DUF659"/>
</dbReference>
<dbReference type="Proteomes" id="UP000604825">
    <property type="component" value="Unassembled WGS sequence"/>
</dbReference>
<evidence type="ECO:0000313" key="4">
    <source>
        <dbReference type="Proteomes" id="UP000604825"/>
    </source>
</evidence>
<accession>A0A811MYZ4</accession>
<feature type="region of interest" description="Disordered" evidence="1">
    <location>
        <begin position="497"/>
        <end position="537"/>
    </location>
</feature>
<feature type="compositionally biased region" description="Polar residues" evidence="1">
    <location>
        <begin position="1"/>
        <end position="15"/>
    </location>
</feature>
<dbReference type="Pfam" id="PF04937">
    <property type="entry name" value="DUF659"/>
    <property type="match status" value="1"/>
</dbReference>
<feature type="domain" description="DUF659" evidence="2">
    <location>
        <begin position="24"/>
        <end position="172"/>
    </location>
</feature>
<protein>
    <recommendedName>
        <fullName evidence="2">DUF659 domain-containing protein</fullName>
    </recommendedName>
</protein>
<feature type="region of interest" description="Disordered" evidence="1">
    <location>
        <begin position="1"/>
        <end position="31"/>
    </location>
</feature>
<evidence type="ECO:0000256" key="1">
    <source>
        <dbReference type="SAM" id="MobiDB-lite"/>
    </source>
</evidence>
<gene>
    <name evidence="3" type="ORF">NCGR_LOCUS8141</name>
</gene>
<dbReference type="AlphaFoldDB" id="A0A811MYZ4"/>
<comment type="caution">
    <text evidence="3">The sequence shown here is derived from an EMBL/GenBank/DDBJ whole genome shotgun (WGS) entry which is preliminary data.</text>
</comment>
<dbReference type="OrthoDB" id="685289at2759"/>
<proteinExistence type="predicted"/>
<dbReference type="SUPFAM" id="SSF53098">
    <property type="entry name" value="Ribonuclease H-like"/>
    <property type="match status" value="1"/>
</dbReference>
<evidence type="ECO:0000313" key="3">
    <source>
        <dbReference type="EMBL" id="CAD6212333.1"/>
    </source>
</evidence>
<dbReference type="PANTHER" id="PTHR32166:SF74">
    <property type="entry name" value="OS05G0256350 PROTEIN"/>
    <property type="match status" value="1"/>
</dbReference>
<sequence length="586" mass="66789">MKKRQVTQTTCSAKQMQKKRKKGPSPDEIDGPLLQRQVLAINDSVEALKKSCALEGCSLLVNRGFGDNESFVLNLAVHCSHGVFFLRSVHLPSDGDDESHVVELVDSCIEEVGENSVVQVVTDINSKMLSARMLIEKRPKMFWTYCAADTIGSMLEDIGNIRLIRKTIAKASQWDLVHVGISYYTTCFLNLKSIYDKRIELKGMFISKEWEDSKWSNGAAGKKFYNLVVSNEFWHGVLYTINSFEPLVDVLSRMGGGGPSMGYIYGELAKAKIEIALCFENKEEHYLPIWDCIDFRLNYALKTPLHLAVFYLNPFFYYQSKDEIEDAGIFGGAVVDCIHKMYQDEPTQEKIVHQLNLYRTGSQSFKTAHVIHTKMNLDPVSWWELHSGAAKELSTMAMKLLRLTCGSLAYEESWIEKLHIKKPCWVKRKQFEDSVFVTVNRMIQGKTQMRNRDPELAYISDEDETFEWLMIVWRRLGVRHKHLGVVKGVRRRVSPQRLKNNASTEEVHEDCDEEPPSCSGSKKTSSSASCSKRVKRPRSGKGFLWDNKREGSDGEVSHCALLMLYGLLISFMIPELLDVTTDFGYC</sequence>
<dbReference type="EMBL" id="CAJGYO010000002">
    <property type="protein sequence ID" value="CAD6212333.1"/>
    <property type="molecule type" value="Genomic_DNA"/>
</dbReference>
<keyword evidence="4" id="KW-1185">Reference proteome</keyword>
<dbReference type="InterPro" id="IPR012337">
    <property type="entry name" value="RNaseH-like_sf"/>
</dbReference>
<name>A0A811MYZ4_9POAL</name>
<dbReference type="PANTHER" id="PTHR32166">
    <property type="entry name" value="OSJNBA0013A04.12 PROTEIN"/>
    <property type="match status" value="1"/>
</dbReference>
<organism evidence="3 4">
    <name type="scientific">Miscanthus lutarioriparius</name>
    <dbReference type="NCBI Taxonomy" id="422564"/>
    <lineage>
        <taxon>Eukaryota</taxon>
        <taxon>Viridiplantae</taxon>
        <taxon>Streptophyta</taxon>
        <taxon>Embryophyta</taxon>
        <taxon>Tracheophyta</taxon>
        <taxon>Spermatophyta</taxon>
        <taxon>Magnoliopsida</taxon>
        <taxon>Liliopsida</taxon>
        <taxon>Poales</taxon>
        <taxon>Poaceae</taxon>
        <taxon>PACMAD clade</taxon>
        <taxon>Panicoideae</taxon>
        <taxon>Andropogonodae</taxon>
        <taxon>Andropogoneae</taxon>
        <taxon>Saccharinae</taxon>
        <taxon>Miscanthus</taxon>
    </lineage>
</organism>
<feature type="compositionally biased region" description="Low complexity" evidence="1">
    <location>
        <begin position="517"/>
        <end position="531"/>
    </location>
</feature>
<reference evidence="3" key="1">
    <citation type="submission" date="2020-10" db="EMBL/GenBank/DDBJ databases">
        <authorList>
            <person name="Han B."/>
            <person name="Lu T."/>
            <person name="Zhao Q."/>
            <person name="Huang X."/>
            <person name="Zhao Y."/>
        </authorList>
    </citation>
    <scope>NUCLEOTIDE SEQUENCE</scope>
</reference>